<organism evidence="2">
    <name type="scientific">marine sediment metagenome</name>
    <dbReference type="NCBI Taxonomy" id="412755"/>
    <lineage>
        <taxon>unclassified sequences</taxon>
        <taxon>metagenomes</taxon>
        <taxon>ecological metagenomes</taxon>
    </lineage>
</organism>
<dbReference type="EMBL" id="LAZR01039069">
    <property type="protein sequence ID" value="KKL17919.1"/>
    <property type="molecule type" value="Genomic_DNA"/>
</dbReference>
<feature type="compositionally biased region" description="Basic and acidic residues" evidence="1">
    <location>
        <begin position="22"/>
        <end position="51"/>
    </location>
</feature>
<gene>
    <name evidence="2" type="ORF">LCGC14_2480770</name>
</gene>
<evidence type="ECO:0000313" key="2">
    <source>
        <dbReference type="EMBL" id="KKL17919.1"/>
    </source>
</evidence>
<sequence>MADPEQTELDKAEAMMEKWAAEEEAKKKKEAAAKEAVDRAKVEEGNFDRGAKQGRGGLGKHTSKLLEGLIPPKRPIRLVELTYERP</sequence>
<comment type="caution">
    <text evidence="2">The sequence shown here is derived from an EMBL/GenBank/DDBJ whole genome shotgun (WGS) entry which is preliminary data.</text>
</comment>
<proteinExistence type="predicted"/>
<accession>A0A0F9B7M4</accession>
<evidence type="ECO:0000256" key="1">
    <source>
        <dbReference type="SAM" id="MobiDB-lite"/>
    </source>
</evidence>
<feature type="region of interest" description="Disordered" evidence="1">
    <location>
        <begin position="22"/>
        <end position="66"/>
    </location>
</feature>
<name>A0A0F9B7M4_9ZZZZ</name>
<reference evidence="2" key="1">
    <citation type="journal article" date="2015" name="Nature">
        <title>Complex archaea that bridge the gap between prokaryotes and eukaryotes.</title>
        <authorList>
            <person name="Spang A."/>
            <person name="Saw J.H."/>
            <person name="Jorgensen S.L."/>
            <person name="Zaremba-Niedzwiedzka K."/>
            <person name="Martijn J."/>
            <person name="Lind A.E."/>
            <person name="van Eijk R."/>
            <person name="Schleper C."/>
            <person name="Guy L."/>
            <person name="Ettema T.J."/>
        </authorList>
    </citation>
    <scope>NUCLEOTIDE SEQUENCE</scope>
</reference>
<dbReference type="AlphaFoldDB" id="A0A0F9B7M4"/>
<protein>
    <submittedName>
        <fullName evidence="2">Uncharacterized protein</fullName>
    </submittedName>
</protein>